<organism evidence="2 3">
    <name type="scientific">Pseudovibrio axinellae</name>
    <dbReference type="NCBI Taxonomy" id="989403"/>
    <lineage>
        <taxon>Bacteria</taxon>
        <taxon>Pseudomonadati</taxon>
        <taxon>Pseudomonadota</taxon>
        <taxon>Alphaproteobacteria</taxon>
        <taxon>Hyphomicrobiales</taxon>
        <taxon>Stappiaceae</taxon>
        <taxon>Pseudovibrio</taxon>
    </lineage>
</organism>
<dbReference type="RefSeq" id="WP_068006932.1">
    <property type="nucleotide sequence ID" value="NZ_FOFM01000013.1"/>
</dbReference>
<keyword evidence="1" id="KW-0812">Transmembrane</keyword>
<dbReference type="SUPFAM" id="SSF103473">
    <property type="entry name" value="MFS general substrate transporter"/>
    <property type="match status" value="1"/>
</dbReference>
<dbReference type="InterPro" id="IPR036259">
    <property type="entry name" value="MFS_trans_sf"/>
</dbReference>
<keyword evidence="1" id="KW-1133">Transmembrane helix</keyword>
<gene>
    <name evidence="2" type="ORF">PsAD2_02827</name>
</gene>
<protein>
    <recommendedName>
        <fullName evidence="4">Major Facilitator Superfamily protein</fullName>
    </recommendedName>
</protein>
<dbReference type="EMBL" id="LMCB01000026">
    <property type="protein sequence ID" value="KZL17898.1"/>
    <property type="molecule type" value="Genomic_DNA"/>
</dbReference>
<dbReference type="Proteomes" id="UP000076577">
    <property type="component" value="Unassembled WGS sequence"/>
</dbReference>
<evidence type="ECO:0000256" key="1">
    <source>
        <dbReference type="SAM" id="Phobius"/>
    </source>
</evidence>
<sequence>MFGGTLISTPADLAGVVIAFGLFIYGSNLGVGSMVDASVLQRLVPEVERGTVFSSFSSLRYAGVPIGLTLSGALLEADNPTLLFSLFITLLWHQRTQTLKKDLENNIP</sequence>
<dbReference type="STRING" id="989403.SAMN05421798_11326"/>
<proteinExistence type="predicted"/>
<evidence type="ECO:0008006" key="4">
    <source>
        <dbReference type="Google" id="ProtNLM"/>
    </source>
</evidence>
<evidence type="ECO:0000313" key="3">
    <source>
        <dbReference type="Proteomes" id="UP000076577"/>
    </source>
</evidence>
<reference evidence="2 3" key="1">
    <citation type="journal article" date="2016" name="Front. Microbiol.">
        <title>Comparative Genomic Analysis Reveals a Diverse Repertoire of Genes Involved in Prokaryote-Eukaryote Interactions within the Pseudovibrio Genus.</title>
        <authorList>
            <person name="Romano S."/>
            <person name="Fernandez-Guerra A."/>
            <person name="Reen F.J."/>
            <person name="Glockner F.O."/>
            <person name="Crowley S.P."/>
            <person name="O'Sullivan O."/>
            <person name="Cotter P.D."/>
            <person name="Adams C."/>
            <person name="Dobson A.D."/>
            <person name="O'Gara F."/>
        </authorList>
    </citation>
    <scope>NUCLEOTIDE SEQUENCE [LARGE SCALE GENOMIC DNA]</scope>
    <source>
        <strain evidence="2 3">Ad2</strain>
    </source>
</reference>
<accession>A0A165XNV2</accession>
<name>A0A165XNV2_9HYPH</name>
<evidence type="ECO:0000313" key="2">
    <source>
        <dbReference type="EMBL" id="KZL17898.1"/>
    </source>
</evidence>
<keyword evidence="3" id="KW-1185">Reference proteome</keyword>
<dbReference type="PATRIC" id="fig|989403.3.peg.3031"/>
<feature type="transmembrane region" description="Helical" evidence="1">
    <location>
        <begin position="6"/>
        <end position="25"/>
    </location>
</feature>
<dbReference type="Gene3D" id="1.20.1250.20">
    <property type="entry name" value="MFS general substrate transporter like domains"/>
    <property type="match status" value="1"/>
</dbReference>
<keyword evidence="1" id="KW-0472">Membrane</keyword>
<comment type="caution">
    <text evidence="2">The sequence shown here is derived from an EMBL/GenBank/DDBJ whole genome shotgun (WGS) entry which is preliminary data.</text>
</comment>
<dbReference type="AlphaFoldDB" id="A0A165XNV2"/>